<sequence length="138" mass="14322">MTETRTVERPRLTLAGARAILAAAEAEASRNGWPVAIAVVDEGGHLYAFARLDDTQLGSIKVAIGKARSAVLFKRESRLWEEALKAGRLSPLAFPDLLPAEGGIPLLAGGQIVGGIGVSGVKPDEDARVARAGAEALA</sequence>
<dbReference type="Gene3D" id="3.30.450.150">
    <property type="entry name" value="Haem-degrading domain"/>
    <property type="match status" value="1"/>
</dbReference>
<dbReference type="SUPFAM" id="SSF143744">
    <property type="entry name" value="GlcG-like"/>
    <property type="match status" value="1"/>
</dbReference>
<evidence type="ECO:0000313" key="1">
    <source>
        <dbReference type="EMBL" id="BAU47972.1"/>
    </source>
</evidence>
<dbReference type="PANTHER" id="PTHR34309">
    <property type="entry name" value="SLR1406 PROTEIN"/>
    <property type="match status" value="1"/>
</dbReference>
<reference evidence="1 2" key="1">
    <citation type="submission" date="2015-08" db="EMBL/GenBank/DDBJ databases">
        <title>Complete genome sequence of Sulfurifustis variabilis.</title>
        <authorList>
            <person name="Miura A."/>
            <person name="Kojima H."/>
            <person name="Fukui M."/>
        </authorList>
    </citation>
    <scope>NUCLEOTIDE SEQUENCE [LARGE SCALE GENOMIC DNA]</scope>
    <source>
        <strain evidence="2">skN76</strain>
    </source>
</reference>
<name>A0A1B4V5X1_9GAMM</name>
<keyword evidence="2" id="KW-1185">Reference proteome</keyword>
<dbReference type="KEGG" id="sva:SVA_1407"/>
<evidence type="ECO:0000313" key="2">
    <source>
        <dbReference type="Proteomes" id="UP000218899"/>
    </source>
</evidence>
<gene>
    <name evidence="1" type="ORF">SVA_1407</name>
</gene>
<dbReference type="EMBL" id="AP014936">
    <property type="protein sequence ID" value="BAU47972.1"/>
    <property type="molecule type" value="Genomic_DNA"/>
</dbReference>
<accession>A0A1B4V5X1</accession>
<dbReference type="RefSeq" id="WP_096460529.1">
    <property type="nucleotide sequence ID" value="NZ_AP014936.1"/>
</dbReference>
<dbReference type="InterPro" id="IPR038084">
    <property type="entry name" value="PduO/GlcC-like_sf"/>
</dbReference>
<protein>
    <recommendedName>
        <fullName evidence="3">GlcG protein</fullName>
    </recommendedName>
</protein>
<dbReference type="Proteomes" id="UP000218899">
    <property type="component" value="Chromosome"/>
</dbReference>
<dbReference type="OrthoDB" id="9800768at2"/>
<dbReference type="InterPro" id="IPR052517">
    <property type="entry name" value="GlcG_carb_metab_protein"/>
</dbReference>
<evidence type="ECO:0008006" key="3">
    <source>
        <dbReference type="Google" id="ProtNLM"/>
    </source>
</evidence>
<dbReference type="Pfam" id="PF03928">
    <property type="entry name" value="HbpS-like"/>
    <property type="match status" value="1"/>
</dbReference>
<dbReference type="AlphaFoldDB" id="A0A1B4V5X1"/>
<dbReference type="PANTHER" id="PTHR34309:SF1">
    <property type="entry name" value="PROTEIN GLCG"/>
    <property type="match status" value="1"/>
</dbReference>
<proteinExistence type="predicted"/>
<dbReference type="InterPro" id="IPR005624">
    <property type="entry name" value="PduO/GlcC-like"/>
</dbReference>
<organism evidence="1 2">
    <name type="scientific">Sulfurifustis variabilis</name>
    <dbReference type="NCBI Taxonomy" id="1675686"/>
    <lineage>
        <taxon>Bacteria</taxon>
        <taxon>Pseudomonadati</taxon>
        <taxon>Pseudomonadota</taxon>
        <taxon>Gammaproteobacteria</taxon>
        <taxon>Acidiferrobacterales</taxon>
        <taxon>Acidiferrobacteraceae</taxon>
        <taxon>Sulfurifustis</taxon>
    </lineage>
</organism>